<proteinExistence type="predicted"/>
<name>A0AAW2UM73_SESRA</name>
<dbReference type="AlphaFoldDB" id="A0AAW2UM73"/>
<protein>
    <submittedName>
        <fullName evidence="1">Uncharacterized protein</fullName>
    </submittedName>
</protein>
<organism evidence="1">
    <name type="scientific">Sesamum radiatum</name>
    <name type="common">Black benniseed</name>
    <dbReference type="NCBI Taxonomy" id="300843"/>
    <lineage>
        <taxon>Eukaryota</taxon>
        <taxon>Viridiplantae</taxon>
        <taxon>Streptophyta</taxon>
        <taxon>Embryophyta</taxon>
        <taxon>Tracheophyta</taxon>
        <taxon>Spermatophyta</taxon>
        <taxon>Magnoliopsida</taxon>
        <taxon>eudicotyledons</taxon>
        <taxon>Gunneridae</taxon>
        <taxon>Pentapetalae</taxon>
        <taxon>asterids</taxon>
        <taxon>lamiids</taxon>
        <taxon>Lamiales</taxon>
        <taxon>Pedaliaceae</taxon>
        <taxon>Sesamum</taxon>
    </lineage>
</organism>
<comment type="caution">
    <text evidence="1">The sequence shown here is derived from an EMBL/GenBank/DDBJ whole genome shotgun (WGS) entry which is preliminary data.</text>
</comment>
<reference evidence="1" key="1">
    <citation type="submission" date="2020-06" db="EMBL/GenBank/DDBJ databases">
        <authorList>
            <person name="Li T."/>
            <person name="Hu X."/>
            <person name="Zhang T."/>
            <person name="Song X."/>
            <person name="Zhang H."/>
            <person name="Dai N."/>
            <person name="Sheng W."/>
            <person name="Hou X."/>
            <person name="Wei L."/>
        </authorList>
    </citation>
    <scope>NUCLEOTIDE SEQUENCE</scope>
    <source>
        <strain evidence="1">G02</strain>
        <tissue evidence="1">Leaf</tissue>
    </source>
</reference>
<sequence length="64" mass="6714">MSQAICSAAVSLKFNSPKSFPLTDASIGRLHRFRTASAVASPSRWSLHGYTALVTGGTRGIGYG</sequence>
<evidence type="ECO:0000313" key="1">
    <source>
        <dbReference type="EMBL" id="KAL0418107.1"/>
    </source>
</evidence>
<accession>A0AAW2UM73</accession>
<reference evidence="1" key="2">
    <citation type="journal article" date="2024" name="Plant">
        <title>Genomic evolution and insights into agronomic trait innovations of Sesamum species.</title>
        <authorList>
            <person name="Miao H."/>
            <person name="Wang L."/>
            <person name="Qu L."/>
            <person name="Liu H."/>
            <person name="Sun Y."/>
            <person name="Le M."/>
            <person name="Wang Q."/>
            <person name="Wei S."/>
            <person name="Zheng Y."/>
            <person name="Lin W."/>
            <person name="Duan Y."/>
            <person name="Cao H."/>
            <person name="Xiong S."/>
            <person name="Wang X."/>
            <person name="Wei L."/>
            <person name="Li C."/>
            <person name="Ma Q."/>
            <person name="Ju M."/>
            <person name="Zhao R."/>
            <person name="Li G."/>
            <person name="Mu C."/>
            <person name="Tian Q."/>
            <person name="Mei H."/>
            <person name="Zhang T."/>
            <person name="Gao T."/>
            <person name="Zhang H."/>
        </authorList>
    </citation>
    <scope>NUCLEOTIDE SEQUENCE</scope>
    <source>
        <strain evidence="1">G02</strain>
    </source>
</reference>
<gene>
    <name evidence="1" type="ORF">Sradi_1224200</name>
</gene>
<dbReference type="EMBL" id="JACGWJ010000005">
    <property type="protein sequence ID" value="KAL0418107.1"/>
    <property type="molecule type" value="Genomic_DNA"/>
</dbReference>